<comment type="caution">
    <text evidence="1">The sequence shown here is derived from an EMBL/GenBank/DDBJ whole genome shotgun (WGS) entry which is preliminary data.</text>
</comment>
<evidence type="ECO:0000313" key="2">
    <source>
        <dbReference type="Proteomes" id="UP000092677"/>
    </source>
</evidence>
<gene>
    <name evidence="1" type="primary">brnQ1</name>
    <name evidence="1" type="ORF">EHRUM2_00040</name>
</gene>
<reference evidence="2" key="1">
    <citation type="submission" date="2016-05" db="EMBL/GenBank/DDBJ databases">
        <title>Draft genome sequences of four strains of Ehrlichia ruminantium, a tick-borne pathogen of ruminants, isolated from Zimbabwe, The Gambia and Ghana.</title>
        <authorList>
            <person name="Nakao R."/>
            <person name="Jongejan F."/>
            <person name="Sugimoto C."/>
        </authorList>
    </citation>
    <scope>NUCLEOTIDE SEQUENCE [LARGE SCALE GENOMIC DNA]</scope>
    <source>
        <strain evidence="2">Kerr Seringe</strain>
    </source>
</reference>
<dbReference type="Proteomes" id="UP000092677">
    <property type="component" value="Unassembled WGS sequence"/>
</dbReference>
<name>A0A170RIP3_EHRRU</name>
<proteinExistence type="predicted"/>
<accession>A0A170RIP3</accession>
<organism evidence="1 2">
    <name type="scientific">Ehrlichia ruminantium</name>
    <name type="common">heartwater rickettsia</name>
    <name type="synonym">Cowdria ruminantium</name>
    <dbReference type="NCBI Taxonomy" id="779"/>
    <lineage>
        <taxon>Bacteria</taxon>
        <taxon>Pseudomonadati</taxon>
        <taxon>Pseudomonadota</taxon>
        <taxon>Alphaproteobacteria</taxon>
        <taxon>Rickettsiales</taxon>
        <taxon>Anaplasmataceae</taxon>
        <taxon>Ehrlichia</taxon>
    </lineage>
</organism>
<feature type="non-terminal residue" evidence="1">
    <location>
        <position position="1"/>
    </location>
</feature>
<sequence>SFTNVILFMVLKIFFFDKLGCTTTISDILSFSDHLFNSILPKLPHPINSIFIVLYATTLYKMYISI</sequence>
<dbReference type="AlphaFoldDB" id="A0A170RIP3"/>
<evidence type="ECO:0000313" key="1">
    <source>
        <dbReference type="EMBL" id="GAT76812.1"/>
    </source>
</evidence>
<protein>
    <submittedName>
        <fullName evidence="1">Branched-chain amino acid transport system II carrier protein</fullName>
    </submittedName>
</protein>
<dbReference type="EMBL" id="BDDL01000001">
    <property type="protein sequence ID" value="GAT76812.1"/>
    <property type="molecule type" value="Genomic_DNA"/>
</dbReference>